<accession>A0A6L6YPM6</accession>
<keyword evidence="3 6" id="KW-0812">Transmembrane</keyword>
<organism evidence="7 8">
    <name type="scientific">Parasutterella muris</name>
    <dbReference type="NCBI Taxonomy" id="2565572"/>
    <lineage>
        <taxon>Bacteria</taxon>
        <taxon>Pseudomonadati</taxon>
        <taxon>Pseudomonadota</taxon>
        <taxon>Betaproteobacteria</taxon>
        <taxon>Burkholderiales</taxon>
        <taxon>Sutterellaceae</taxon>
        <taxon>Parasutterella</taxon>
    </lineage>
</organism>
<dbReference type="AlphaFoldDB" id="A0A6L6YPM6"/>
<reference evidence="7 8" key="1">
    <citation type="submission" date="2019-12" db="EMBL/GenBank/DDBJ databases">
        <title>Microbes associate with the intestines of laboratory mice.</title>
        <authorList>
            <person name="Navarre W."/>
            <person name="Wong E."/>
        </authorList>
    </citation>
    <scope>NUCLEOTIDE SEQUENCE [LARGE SCALE GENOMIC DNA]</scope>
    <source>
        <strain evidence="7 8">NM82_D38</strain>
    </source>
</reference>
<feature type="transmembrane region" description="Helical" evidence="6">
    <location>
        <begin position="69"/>
        <end position="90"/>
    </location>
</feature>
<keyword evidence="8" id="KW-1185">Reference proteome</keyword>
<feature type="transmembrane region" description="Helical" evidence="6">
    <location>
        <begin position="186"/>
        <end position="207"/>
    </location>
</feature>
<sequence>MLPALLTIAGVHLIALASPGPDVFIVMQTAASRSRKEAFCCVLGISLGVAFWVTLALLGLQWLFDTFIWLHKIVMGLGGMYLLWMSFNILQHALSRSQAAENVESEVQSSAAKAFITGLCTNLANAKAIVYFSVVFAPFITPDMSGGYSAVIGILVVLETFLWFSFVALLLGMPKPKQIYRSAGRWIDGVCGVIFGAFGAALLYSAAVK</sequence>
<name>A0A6L6YPM6_9BURK</name>
<dbReference type="GO" id="GO:0015171">
    <property type="term" value="F:amino acid transmembrane transporter activity"/>
    <property type="evidence" value="ECO:0007669"/>
    <property type="project" value="TreeGrafter"/>
</dbReference>
<evidence type="ECO:0000313" key="7">
    <source>
        <dbReference type="EMBL" id="MVX57561.1"/>
    </source>
</evidence>
<evidence type="ECO:0000256" key="3">
    <source>
        <dbReference type="ARBA" id="ARBA00022692"/>
    </source>
</evidence>
<dbReference type="OrthoDB" id="581870at2"/>
<feature type="transmembrane region" description="Helical" evidence="6">
    <location>
        <begin position="111"/>
        <end position="136"/>
    </location>
</feature>
<dbReference type="PANTHER" id="PTHR30086">
    <property type="entry name" value="ARGININE EXPORTER PROTEIN ARGO"/>
    <property type="match status" value="1"/>
</dbReference>
<keyword evidence="4 6" id="KW-1133">Transmembrane helix</keyword>
<keyword evidence="5 6" id="KW-0472">Membrane</keyword>
<dbReference type="GO" id="GO:0005886">
    <property type="term" value="C:plasma membrane"/>
    <property type="evidence" value="ECO:0007669"/>
    <property type="project" value="UniProtKB-SubCell"/>
</dbReference>
<dbReference type="Pfam" id="PF01810">
    <property type="entry name" value="LysE"/>
    <property type="match status" value="1"/>
</dbReference>
<keyword evidence="2" id="KW-1003">Cell membrane</keyword>
<dbReference type="Proteomes" id="UP000472580">
    <property type="component" value="Unassembled WGS sequence"/>
</dbReference>
<protein>
    <submittedName>
        <fullName evidence="7">LysE family transporter</fullName>
    </submittedName>
</protein>
<evidence type="ECO:0000256" key="4">
    <source>
        <dbReference type="ARBA" id="ARBA00022989"/>
    </source>
</evidence>
<dbReference type="EMBL" id="WSRP01000036">
    <property type="protein sequence ID" value="MVX57561.1"/>
    <property type="molecule type" value="Genomic_DNA"/>
</dbReference>
<feature type="transmembrane region" description="Helical" evidence="6">
    <location>
        <begin position="38"/>
        <end position="63"/>
    </location>
</feature>
<dbReference type="RefSeq" id="WP_160335981.1">
    <property type="nucleotide sequence ID" value="NZ_CALPCR010000016.1"/>
</dbReference>
<dbReference type="PANTHER" id="PTHR30086:SF19">
    <property type="entry name" value="THREONINE EFFLUX PROTEIN"/>
    <property type="match status" value="1"/>
</dbReference>
<feature type="transmembrane region" description="Helical" evidence="6">
    <location>
        <begin position="6"/>
        <end position="26"/>
    </location>
</feature>
<evidence type="ECO:0000256" key="1">
    <source>
        <dbReference type="ARBA" id="ARBA00004651"/>
    </source>
</evidence>
<evidence type="ECO:0000313" key="8">
    <source>
        <dbReference type="Proteomes" id="UP000472580"/>
    </source>
</evidence>
<feature type="transmembrane region" description="Helical" evidence="6">
    <location>
        <begin position="148"/>
        <end position="174"/>
    </location>
</feature>
<gene>
    <name evidence="7" type="ORF">E5987_10205</name>
</gene>
<dbReference type="InterPro" id="IPR001123">
    <property type="entry name" value="LeuE-type"/>
</dbReference>
<proteinExistence type="predicted"/>
<comment type="caution">
    <text evidence="7">The sequence shown here is derived from an EMBL/GenBank/DDBJ whole genome shotgun (WGS) entry which is preliminary data.</text>
</comment>
<evidence type="ECO:0000256" key="6">
    <source>
        <dbReference type="SAM" id="Phobius"/>
    </source>
</evidence>
<evidence type="ECO:0000256" key="5">
    <source>
        <dbReference type="ARBA" id="ARBA00023136"/>
    </source>
</evidence>
<evidence type="ECO:0000256" key="2">
    <source>
        <dbReference type="ARBA" id="ARBA00022475"/>
    </source>
</evidence>
<comment type="subcellular location">
    <subcellularLocation>
        <location evidence="1">Cell membrane</location>
        <topology evidence="1">Multi-pass membrane protein</topology>
    </subcellularLocation>
</comment>